<evidence type="ECO:0000256" key="1">
    <source>
        <dbReference type="ARBA" id="ARBA00001947"/>
    </source>
</evidence>
<dbReference type="GO" id="GO:0046872">
    <property type="term" value="F:metal ion binding"/>
    <property type="evidence" value="ECO:0007669"/>
    <property type="project" value="UniProtKB-KW"/>
</dbReference>
<dbReference type="PANTHER" id="PTHR46233:SF3">
    <property type="entry name" value="HYDROXYACYLGLUTATHIONE HYDROLASE GLOC"/>
    <property type="match status" value="1"/>
</dbReference>
<keyword evidence="2" id="KW-0479">Metal-binding</keyword>
<dbReference type="InterPro" id="IPR001279">
    <property type="entry name" value="Metallo-B-lactamas"/>
</dbReference>
<organism evidence="6">
    <name type="scientific">bioreactor metagenome</name>
    <dbReference type="NCBI Taxonomy" id="1076179"/>
    <lineage>
        <taxon>unclassified sequences</taxon>
        <taxon>metagenomes</taxon>
        <taxon>ecological metagenomes</taxon>
    </lineage>
</organism>
<feature type="domain" description="Metallo-beta-lactamase" evidence="5">
    <location>
        <begin position="12"/>
        <end position="189"/>
    </location>
</feature>
<dbReference type="InterPro" id="IPR036866">
    <property type="entry name" value="RibonucZ/Hydroxyglut_hydro"/>
</dbReference>
<evidence type="ECO:0000256" key="3">
    <source>
        <dbReference type="ARBA" id="ARBA00022801"/>
    </source>
</evidence>
<comment type="cofactor">
    <cofactor evidence="1">
        <name>Zn(2+)</name>
        <dbReference type="ChEBI" id="CHEBI:29105"/>
    </cofactor>
</comment>
<evidence type="ECO:0000256" key="2">
    <source>
        <dbReference type="ARBA" id="ARBA00022723"/>
    </source>
</evidence>
<dbReference type="EMBL" id="VSSQ01030232">
    <property type="protein sequence ID" value="MPM80677.1"/>
    <property type="molecule type" value="Genomic_DNA"/>
</dbReference>
<dbReference type="AlphaFoldDB" id="A0A645CUS7"/>
<dbReference type="CDD" id="cd06262">
    <property type="entry name" value="metallo-hydrolase-like_MBL-fold"/>
    <property type="match status" value="1"/>
</dbReference>
<keyword evidence="4" id="KW-0862">Zinc</keyword>
<reference evidence="6" key="1">
    <citation type="submission" date="2019-08" db="EMBL/GenBank/DDBJ databases">
        <authorList>
            <person name="Kucharzyk K."/>
            <person name="Murdoch R.W."/>
            <person name="Higgins S."/>
            <person name="Loffler F."/>
        </authorList>
    </citation>
    <scope>NUCLEOTIDE SEQUENCE</scope>
</reference>
<sequence>MRFKRLPLGIYQANCYILWDEDTSKSAVIDPGGDFEELKEFVESNKLSVEYIILTHGHGDHIGAVAEARDYFKAEILIHKDDCDMLKNNEKNYSSKLGYEKIEIEADKELNDGDIINLGSIDLYILHTPGHTKGSICIKCENTVFSGDTLFAGSIGRTDLNGGSFEDIINSITNKLLTLSDNTEIYPGHGPSTTIAIEKRSNPFLKN</sequence>
<protein>
    <recommendedName>
        <fullName evidence="5">Metallo-beta-lactamase domain-containing protein</fullName>
    </recommendedName>
</protein>
<dbReference type="Pfam" id="PF00753">
    <property type="entry name" value="Lactamase_B"/>
    <property type="match status" value="1"/>
</dbReference>
<dbReference type="InterPro" id="IPR051453">
    <property type="entry name" value="MBL_Glyoxalase_II"/>
</dbReference>
<dbReference type="SMART" id="SM00849">
    <property type="entry name" value="Lactamase_B"/>
    <property type="match status" value="1"/>
</dbReference>
<evidence type="ECO:0000259" key="5">
    <source>
        <dbReference type="SMART" id="SM00849"/>
    </source>
</evidence>
<dbReference type="GO" id="GO:0016787">
    <property type="term" value="F:hydrolase activity"/>
    <property type="evidence" value="ECO:0007669"/>
    <property type="project" value="UniProtKB-KW"/>
</dbReference>
<proteinExistence type="predicted"/>
<dbReference type="PANTHER" id="PTHR46233">
    <property type="entry name" value="HYDROXYACYLGLUTATHIONE HYDROLASE GLOC"/>
    <property type="match status" value="1"/>
</dbReference>
<evidence type="ECO:0000313" key="6">
    <source>
        <dbReference type="EMBL" id="MPM80677.1"/>
    </source>
</evidence>
<accession>A0A645CUS7</accession>
<gene>
    <name evidence="6" type="ORF">SDC9_127727</name>
</gene>
<keyword evidence="3" id="KW-0378">Hydrolase</keyword>
<name>A0A645CUS7_9ZZZZ</name>
<dbReference type="SUPFAM" id="SSF56281">
    <property type="entry name" value="Metallo-hydrolase/oxidoreductase"/>
    <property type="match status" value="1"/>
</dbReference>
<dbReference type="Gene3D" id="3.60.15.10">
    <property type="entry name" value="Ribonuclease Z/Hydroxyacylglutathione hydrolase-like"/>
    <property type="match status" value="1"/>
</dbReference>
<evidence type="ECO:0000256" key="4">
    <source>
        <dbReference type="ARBA" id="ARBA00022833"/>
    </source>
</evidence>
<comment type="caution">
    <text evidence="6">The sequence shown here is derived from an EMBL/GenBank/DDBJ whole genome shotgun (WGS) entry which is preliminary data.</text>
</comment>